<protein>
    <recommendedName>
        <fullName evidence="8">Protein kinase domain-containing protein</fullName>
    </recommendedName>
</protein>
<evidence type="ECO:0000256" key="5">
    <source>
        <dbReference type="ARBA" id="ARBA00022777"/>
    </source>
</evidence>
<dbReference type="GO" id="GO:0005524">
    <property type="term" value="F:ATP binding"/>
    <property type="evidence" value="ECO:0007669"/>
    <property type="project" value="UniProtKB-KW"/>
</dbReference>
<sequence>MGLVLSVLFHSPALGSTDATDVQVPAQFYVLCGNELALATVNLDDNLVELFTSLQRNPATSRIIPAKVTLGDCIFYKLKDPVLFAWHDPQEGFTFLHQAKERCEEAGNRLCVDPTTTTVRLLAEQLSPDYAYLSIELPDPSLEATRELRADHATLFERLQVTVKRLGSWVPADVERNQKDGFFTADIAELPSAFKDIHDALAEPRRYKASSVEDTDDYQFARKRYNVQFDRIFTPVETESTESSVVVVHSREFAAFYNVLRGFNEDALRLANQYPASVKASNFVIHFLQPPFLSLHSRNLEYQQNKPWGFPIFLDASSPNVFRKFIPTYNCMVVSARFEIPFVICEVISDKWQSDRYRMLVHATALARAGQFLLRSTSRQKFFLVAIYLDADMVASRYIVMESEGGSDECERRPVSIHQKDFDLRRTNDQVDFLRDMYNLAARLDALSDELDPTKKGQLLHIHQAASKVALVSDSNQTMIEGHTAMHSITEESTRSWGLQGENDPGIFAAEDIQGILCQMDYYEIDFRPHGHPCLAVIINKTREWRYLKFVEATEVEILQYLTGIQSLSNHTITDVQFWPMLLRNLDELLWSVALQLVEAVTFMHKHNIAHMDLKPSNIIIPPEGGRLTIIDFNVSIPVRNPDATYMGVVGTENYIAPEVLEGHYKPILADLWSCGRTLEDLCVGCRPSEDCAMLLRISRQLMEQDPEARPKMSTVLEWLASSRRENTQSHEVLVPQ</sequence>
<dbReference type="SMART" id="SM00220">
    <property type="entry name" value="S_TKc"/>
    <property type="match status" value="1"/>
</dbReference>
<comment type="caution">
    <text evidence="9">The sequence shown here is derived from an EMBL/GenBank/DDBJ whole genome shotgun (WGS) entry which is preliminary data.</text>
</comment>
<evidence type="ECO:0000313" key="10">
    <source>
        <dbReference type="Proteomes" id="UP000683000"/>
    </source>
</evidence>
<feature type="chain" id="PRO_5034572546" description="Protein kinase domain-containing protein" evidence="7">
    <location>
        <begin position="20"/>
        <end position="737"/>
    </location>
</feature>
<keyword evidence="4" id="KW-0547">Nucleotide-binding</keyword>
<keyword evidence="10" id="KW-1185">Reference proteome</keyword>
<comment type="similarity">
    <text evidence="1">Belongs to the protein kinase superfamily. CAMK Ser/Thr protein kinase family. NIM1 subfamily.</text>
</comment>
<dbReference type="GO" id="GO:0035556">
    <property type="term" value="P:intracellular signal transduction"/>
    <property type="evidence" value="ECO:0007669"/>
    <property type="project" value="TreeGrafter"/>
</dbReference>
<feature type="domain" description="Protein kinase" evidence="8">
    <location>
        <begin position="448"/>
        <end position="737"/>
    </location>
</feature>
<keyword evidence="3" id="KW-0808">Transferase</keyword>
<organism evidence="9 10">
    <name type="scientific">Boletus reticuloceps</name>
    <dbReference type="NCBI Taxonomy" id="495285"/>
    <lineage>
        <taxon>Eukaryota</taxon>
        <taxon>Fungi</taxon>
        <taxon>Dikarya</taxon>
        <taxon>Basidiomycota</taxon>
        <taxon>Agaricomycotina</taxon>
        <taxon>Agaricomycetes</taxon>
        <taxon>Agaricomycetidae</taxon>
        <taxon>Boletales</taxon>
        <taxon>Boletineae</taxon>
        <taxon>Boletaceae</taxon>
        <taxon>Boletoideae</taxon>
        <taxon>Boletus</taxon>
    </lineage>
</organism>
<evidence type="ECO:0000256" key="1">
    <source>
        <dbReference type="ARBA" id="ARBA00010791"/>
    </source>
</evidence>
<proteinExistence type="inferred from homology"/>
<dbReference type="PANTHER" id="PTHR24346:SF82">
    <property type="entry name" value="KP78A-RELATED"/>
    <property type="match status" value="1"/>
</dbReference>
<name>A0A8I3A7L4_9AGAM</name>
<evidence type="ECO:0000256" key="3">
    <source>
        <dbReference type="ARBA" id="ARBA00022679"/>
    </source>
</evidence>
<evidence type="ECO:0000313" key="9">
    <source>
        <dbReference type="EMBL" id="KAG6374813.1"/>
    </source>
</evidence>
<dbReference type="AlphaFoldDB" id="A0A8I3A7L4"/>
<dbReference type="GO" id="GO:0005737">
    <property type="term" value="C:cytoplasm"/>
    <property type="evidence" value="ECO:0007669"/>
    <property type="project" value="TreeGrafter"/>
</dbReference>
<evidence type="ECO:0000256" key="6">
    <source>
        <dbReference type="ARBA" id="ARBA00022840"/>
    </source>
</evidence>
<feature type="signal peptide" evidence="7">
    <location>
        <begin position="1"/>
        <end position="19"/>
    </location>
</feature>
<dbReference type="Gene3D" id="1.10.510.10">
    <property type="entry name" value="Transferase(Phosphotransferase) domain 1"/>
    <property type="match status" value="1"/>
</dbReference>
<dbReference type="PANTHER" id="PTHR24346">
    <property type="entry name" value="MAP/MICROTUBULE AFFINITY-REGULATING KINASE"/>
    <property type="match status" value="1"/>
</dbReference>
<dbReference type="SUPFAM" id="SSF56112">
    <property type="entry name" value="Protein kinase-like (PK-like)"/>
    <property type="match status" value="1"/>
</dbReference>
<evidence type="ECO:0000256" key="7">
    <source>
        <dbReference type="SAM" id="SignalP"/>
    </source>
</evidence>
<keyword evidence="6" id="KW-0067">ATP-binding</keyword>
<dbReference type="EMBL" id="JAGFBS010000017">
    <property type="protein sequence ID" value="KAG6374813.1"/>
    <property type="molecule type" value="Genomic_DNA"/>
</dbReference>
<dbReference type="InterPro" id="IPR000719">
    <property type="entry name" value="Prot_kinase_dom"/>
</dbReference>
<dbReference type="InterPro" id="IPR008271">
    <property type="entry name" value="Ser/Thr_kinase_AS"/>
</dbReference>
<evidence type="ECO:0000256" key="4">
    <source>
        <dbReference type="ARBA" id="ARBA00022741"/>
    </source>
</evidence>
<dbReference type="PROSITE" id="PS00108">
    <property type="entry name" value="PROTEIN_KINASE_ST"/>
    <property type="match status" value="1"/>
</dbReference>
<gene>
    <name evidence="9" type="ORF">JVT61DRAFT_4197</name>
</gene>
<keyword evidence="5" id="KW-0418">Kinase</keyword>
<dbReference type="Proteomes" id="UP000683000">
    <property type="component" value="Unassembled WGS sequence"/>
</dbReference>
<accession>A0A8I3A7L4</accession>
<dbReference type="OrthoDB" id="2620952at2759"/>
<evidence type="ECO:0000256" key="2">
    <source>
        <dbReference type="ARBA" id="ARBA00022527"/>
    </source>
</evidence>
<dbReference type="Pfam" id="PF00069">
    <property type="entry name" value="Pkinase"/>
    <property type="match status" value="1"/>
</dbReference>
<keyword evidence="7" id="KW-0732">Signal</keyword>
<dbReference type="GO" id="GO:0004674">
    <property type="term" value="F:protein serine/threonine kinase activity"/>
    <property type="evidence" value="ECO:0007669"/>
    <property type="project" value="UniProtKB-KW"/>
</dbReference>
<reference evidence="9" key="1">
    <citation type="submission" date="2021-03" db="EMBL/GenBank/DDBJ databases">
        <title>Evolutionary innovations through gain and loss of genes in the ectomycorrhizal Boletales.</title>
        <authorList>
            <person name="Wu G."/>
            <person name="Miyauchi S."/>
            <person name="Morin E."/>
            <person name="Yang Z.-L."/>
            <person name="Xu J."/>
            <person name="Martin F.M."/>
        </authorList>
    </citation>
    <scope>NUCLEOTIDE SEQUENCE</scope>
    <source>
        <strain evidence="9">BR01</strain>
    </source>
</reference>
<keyword evidence="2" id="KW-0723">Serine/threonine-protein kinase</keyword>
<evidence type="ECO:0000259" key="8">
    <source>
        <dbReference type="PROSITE" id="PS50011"/>
    </source>
</evidence>
<dbReference type="InterPro" id="IPR011009">
    <property type="entry name" value="Kinase-like_dom_sf"/>
</dbReference>
<dbReference type="PROSITE" id="PS50011">
    <property type="entry name" value="PROTEIN_KINASE_DOM"/>
    <property type="match status" value="1"/>
</dbReference>